<dbReference type="EMBL" id="MHWB01000011">
    <property type="protein sequence ID" value="OHB01647.1"/>
    <property type="molecule type" value="Genomic_DNA"/>
</dbReference>
<dbReference type="Proteomes" id="UP000177707">
    <property type="component" value="Unassembled WGS sequence"/>
</dbReference>
<reference evidence="1 2" key="1">
    <citation type="journal article" date="2016" name="Nat. Commun.">
        <title>Thousands of microbial genomes shed light on interconnected biogeochemical processes in an aquifer system.</title>
        <authorList>
            <person name="Anantharaman K."/>
            <person name="Brown C.T."/>
            <person name="Hug L.A."/>
            <person name="Sharon I."/>
            <person name="Castelle C.J."/>
            <person name="Probst A.J."/>
            <person name="Thomas B.C."/>
            <person name="Singh A."/>
            <person name="Wilkins M.J."/>
            <person name="Karaoz U."/>
            <person name="Brodie E.L."/>
            <person name="Williams K.H."/>
            <person name="Hubbard S.S."/>
            <person name="Banfield J.F."/>
        </authorList>
    </citation>
    <scope>NUCLEOTIDE SEQUENCE [LARGE SCALE GENOMIC DNA]</scope>
</reference>
<dbReference type="AlphaFoldDB" id="A0A1G2TWH3"/>
<accession>A0A1G2TWH3</accession>
<organism evidence="1 2">
    <name type="scientific">Candidatus Zambryskibacteria bacterium RIFCSPLOWO2_01_FULL_39_39</name>
    <dbReference type="NCBI Taxonomy" id="1802758"/>
    <lineage>
        <taxon>Bacteria</taxon>
        <taxon>Candidatus Zambryskiibacteriota</taxon>
    </lineage>
</organism>
<protein>
    <recommendedName>
        <fullName evidence="3">DUF4258 domain-containing protein</fullName>
    </recommendedName>
</protein>
<evidence type="ECO:0000313" key="1">
    <source>
        <dbReference type="EMBL" id="OHB01647.1"/>
    </source>
</evidence>
<gene>
    <name evidence="1" type="ORF">A3A96_03200</name>
</gene>
<dbReference type="STRING" id="1802758.A3A96_03200"/>
<sequence>MKEIIYSSHLKFRIKMRNIPFLLPKQIYQNAKERYFDVATGNKVAIKRVLYNGGERDMMVAYEENTSEIILITIHPLKLLQKFNRIKTKRWKKL</sequence>
<evidence type="ECO:0008006" key="3">
    <source>
        <dbReference type="Google" id="ProtNLM"/>
    </source>
</evidence>
<proteinExistence type="predicted"/>
<name>A0A1G2TWH3_9BACT</name>
<comment type="caution">
    <text evidence="1">The sequence shown here is derived from an EMBL/GenBank/DDBJ whole genome shotgun (WGS) entry which is preliminary data.</text>
</comment>
<evidence type="ECO:0000313" key="2">
    <source>
        <dbReference type="Proteomes" id="UP000177707"/>
    </source>
</evidence>